<protein>
    <submittedName>
        <fullName evidence="4">Transcriptional regulator, ArsR family</fullName>
    </submittedName>
</protein>
<dbReference type="SMART" id="SM00418">
    <property type="entry name" value="HTH_ARSR"/>
    <property type="match status" value="1"/>
</dbReference>
<dbReference type="InterPro" id="IPR036388">
    <property type="entry name" value="WH-like_DNA-bd_sf"/>
</dbReference>
<organism evidence="4 5">
    <name type="scientific">Streptococcus equinus</name>
    <name type="common">Streptococcus bovis</name>
    <dbReference type="NCBI Taxonomy" id="1335"/>
    <lineage>
        <taxon>Bacteria</taxon>
        <taxon>Bacillati</taxon>
        <taxon>Bacillota</taxon>
        <taxon>Bacilli</taxon>
        <taxon>Lactobacillales</taxon>
        <taxon>Streptococcaceae</taxon>
        <taxon>Streptococcus</taxon>
    </lineage>
</organism>
<dbReference type="AlphaFoldDB" id="A0A1G9K3W3"/>
<evidence type="ECO:0000313" key="5">
    <source>
        <dbReference type="Proteomes" id="UP000183162"/>
    </source>
</evidence>
<dbReference type="NCBIfam" id="NF033788">
    <property type="entry name" value="HTH_metalloreg"/>
    <property type="match status" value="1"/>
</dbReference>
<dbReference type="InterPro" id="IPR036873">
    <property type="entry name" value="Rhodanese-like_dom_sf"/>
</dbReference>
<dbReference type="SMART" id="SM00450">
    <property type="entry name" value="RHOD"/>
    <property type="match status" value="1"/>
</dbReference>
<dbReference type="InterPro" id="IPR001763">
    <property type="entry name" value="Rhodanese-like_dom"/>
</dbReference>
<evidence type="ECO:0000259" key="3">
    <source>
        <dbReference type="PROSITE" id="PS50987"/>
    </source>
</evidence>
<proteinExistence type="predicted"/>
<dbReference type="PANTHER" id="PTHR43031">
    <property type="entry name" value="FAD-DEPENDENT OXIDOREDUCTASE"/>
    <property type="match status" value="1"/>
</dbReference>
<dbReference type="CDD" id="cd00090">
    <property type="entry name" value="HTH_ARSR"/>
    <property type="match status" value="1"/>
</dbReference>
<dbReference type="PANTHER" id="PTHR43031:SF1">
    <property type="entry name" value="PYRIDINE NUCLEOTIDE-DISULPHIDE OXIDOREDUCTASE"/>
    <property type="match status" value="1"/>
</dbReference>
<dbReference type="RefSeq" id="WP_074566494.1">
    <property type="nucleotide sequence ID" value="NZ_FNGX01000002.1"/>
</dbReference>
<dbReference type="GO" id="GO:0003700">
    <property type="term" value="F:DNA-binding transcription factor activity"/>
    <property type="evidence" value="ECO:0007669"/>
    <property type="project" value="InterPro"/>
</dbReference>
<keyword evidence="1" id="KW-0238">DNA-binding</keyword>
<evidence type="ECO:0000259" key="2">
    <source>
        <dbReference type="PROSITE" id="PS50206"/>
    </source>
</evidence>
<dbReference type="PROSITE" id="PS50206">
    <property type="entry name" value="RHODANESE_3"/>
    <property type="match status" value="1"/>
</dbReference>
<sequence length="216" mass="24749">MENNILSYKDNLYHELSRLTKGLGSEKRIEILNILSQGPKSVEGIARATEMSVANTSRHLQILKEGHLVVTSREGNYIRYSLASKKIAQLLLLLFEVGEEELAEINAIEKNYDEMSGVPQIDLQKAIDMAKDENVLLIDTRPYEEYEAGHLPNAINLPFDEFDEQKSNLPLDKTIIIYCRGRVCGYANYLARDLQEMGYNTYSLNKGFADWKWRIE</sequence>
<dbReference type="Pfam" id="PF01022">
    <property type="entry name" value="HTH_5"/>
    <property type="match status" value="1"/>
</dbReference>
<dbReference type="EMBL" id="FNGX01000002">
    <property type="protein sequence ID" value="SDL44332.1"/>
    <property type="molecule type" value="Genomic_DNA"/>
</dbReference>
<dbReference type="PRINTS" id="PR00778">
    <property type="entry name" value="HTHARSR"/>
</dbReference>
<dbReference type="CDD" id="cd00158">
    <property type="entry name" value="RHOD"/>
    <property type="match status" value="1"/>
</dbReference>
<dbReference type="SUPFAM" id="SSF46785">
    <property type="entry name" value="Winged helix' DNA-binding domain"/>
    <property type="match status" value="1"/>
</dbReference>
<dbReference type="InterPro" id="IPR001845">
    <property type="entry name" value="HTH_ArsR_DNA-bd_dom"/>
</dbReference>
<dbReference type="Gene3D" id="3.40.250.10">
    <property type="entry name" value="Rhodanese-like domain"/>
    <property type="match status" value="1"/>
</dbReference>
<dbReference type="PROSITE" id="PS50987">
    <property type="entry name" value="HTH_ARSR_2"/>
    <property type="match status" value="1"/>
</dbReference>
<name>A0A1G9K3W3_STREI</name>
<dbReference type="InterPro" id="IPR011991">
    <property type="entry name" value="ArsR-like_HTH"/>
</dbReference>
<dbReference type="Proteomes" id="UP000183162">
    <property type="component" value="Unassembled WGS sequence"/>
</dbReference>
<feature type="domain" description="Rhodanese" evidence="2">
    <location>
        <begin position="131"/>
        <end position="213"/>
    </location>
</feature>
<dbReference type="InterPro" id="IPR036390">
    <property type="entry name" value="WH_DNA-bd_sf"/>
</dbReference>
<gene>
    <name evidence="4" type="ORF">SAMN05216400_0667</name>
</gene>
<feature type="domain" description="HTH arsR-type" evidence="3">
    <location>
        <begin position="8"/>
        <end position="102"/>
    </location>
</feature>
<evidence type="ECO:0000313" key="4">
    <source>
        <dbReference type="EMBL" id="SDL44332.1"/>
    </source>
</evidence>
<dbReference type="GO" id="GO:0003677">
    <property type="term" value="F:DNA binding"/>
    <property type="evidence" value="ECO:0007669"/>
    <property type="project" value="UniProtKB-KW"/>
</dbReference>
<dbReference type="Pfam" id="PF00581">
    <property type="entry name" value="Rhodanese"/>
    <property type="match status" value="1"/>
</dbReference>
<reference evidence="4 5" key="1">
    <citation type="submission" date="2016-10" db="EMBL/GenBank/DDBJ databases">
        <authorList>
            <person name="de Groot N.N."/>
        </authorList>
    </citation>
    <scope>NUCLEOTIDE SEQUENCE [LARGE SCALE GENOMIC DNA]</scope>
    <source>
        <strain evidence="4 5">Sb09</strain>
    </source>
</reference>
<dbReference type="InterPro" id="IPR050229">
    <property type="entry name" value="GlpE_sulfurtransferase"/>
</dbReference>
<dbReference type="Gene3D" id="1.10.10.10">
    <property type="entry name" value="Winged helix-like DNA-binding domain superfamily/Winged helix DNA-binding domain"/>
    <property type="match status" value="1"/>
</dbReference>
<dbReference type="SUPFAM" id="SSF52821">
    <property type="entry name" value="Rhodanese/Cell cycle control phosphatase"/>
    <property type="match status" value="1"/>
</dbReference>
<evidence type="ECO:0000256" key="1">
    <source>
        <dbReference type="ARBA" id="ARBA00023125"/>
    </source>
</evidence>
<accession>A0A1G9K3W3</accession>
<dbReference type="OrthoDB" id="9800872at2"/>